<evidence type="ECO:0008006" key="3">
    <source>
        <dbReference type="Google" id="ProtNLM"/>
    </source>
</evidence>
<proteinExistence type="predicted"/>
<dbReference type="Proteomes" id="UP000193642">
    <property type="component" value="Unassembled WGS sequence"/>
</dbReference>
<dbReference type="EMBL" id="MCGO01000040">
    <property type="protein sequence ID" value="ORY39314.1"/>
    <property type="molecule type" value="Genomic_DNA"/>
</dbReference>
<accession>A0A1Y2BXC2</accession>
<keyword evidence="2" id="KW-1185">Reference proteome</keyword>
<comment type="caution">
    <text evidence="1">The sequence shown here is derived from an EMBL/GenBank/DDBJ whole genome shotgun (WGS) entry which is preliminary data.</text>
</comment>
<gene>
    <name evidence="1" type="ORF">BCR33DRAFT_853468</name>
</gene>
<dbReference type="AlphaFoldDB" id="A0A1Y2BXC2"/>
<evidence type="ECO:0000313" key="2">
    <source>
        <dbReference type="Proteomes" id="UP000193642"/>
    </source>
</evidence>
<protein>
    <recommendedName>
        <fullName evidence="3">F-box domain-containing protein</fullName>
    </recommendedName>
</protein>
<name>A0A1Y2BXC2_9FUNG</name>
<organism evidence="1 2">
    <name type="scientific">Rhizoclosmatium globosum</name>
    <dbReference type="NCBI Taxonomy" id="329046"/>
    <lineage>
        <taxon>Eukaryota</taxon>
        <taxon>Fungi</taxon>
        <taxon>Fungi incertae sedis</taxon>
        <taxon>Chytridiomycota</taxon>
        <taxon>Chytridiomycota incertae sedis</taxon>
        <taxon>Chytridiomycetes</taxon>
        <taxon>Chytridiales</taxon>
        <taxon>Chytriomycetaceae</taxon>
        <taxon>Rhizoclosmatium</taxon>
    </lineage>
</organism>
<dbReference type="OrthoDB" id="10344549at2759"/>
<reference evidence="1 2" key="1">
    <citation type="submission" date="2016-07" db="EMBL/GenBank/DDBJ databases">
        <title>Pervasive Adenine N6-methylation of Active Genes in Fungi.</title>
        <authorList>
            <consortium name="DOE Joint Genome Institute"/>
            <person name="Mondo S.J."/>
            <person name="Dannebaum R.O."/>
            <person name="Kuo R.C."/>
            <person name="Labutti K."/>
            <person name="Haridas S."/>
            <person name="Kuo A."/>
            <person name="Salamov A."/>
            <person name="Ahrendt S.R."/>
            <person name="Lipzen A."/>
            <person name="Sullivan W."/>
            <person name="Andreopoulos W.B."/>
            <person name="Clum A."/>
            <person name="Lindquist E."/>
            <person name="Daum C."/>
            <person name="Ramamoorthy G.K."/>
            <person name="Gryganskyi A."/>
            <person name="Culley D."/>
            <person name="Magnuson J.K."/>
            <person name="James T.Y."/>
            <person name="O'Malley M.A."/>
            <person name="Stajich J.E."/>
            <person name="Spatafora J.W."/>
            <person name="Visel A."/>
            <person name="Grigoriev I.V."/>
        </authorList>
    </citation>
    <scope>NUCLEOTIDE SEQUENCE [LARGE SCALE GENOMIC DNA]</scope>
    <source>
        <strain evidence="1 2">JEL800</strain>
    </source>
</reference>
<evidence type="ECO:0000313" key="1">
    <source>
        <dbReference type="EMBL" id="ORY39314.1"/>
    </source>
</evidence>
<sequence>MQQLPPEIWFRIFVLACGSLKDFARLSCINRLIRSYCWEPPVSRATYLIERHGKKLAISKAFAQLLIKMPQSADVLSTMFSMGASHSCDKAKETSVHECALIKLVKLPDADMLVPLFYAARPKVNDEHLRACLQNVVQMGNLGLLLALLELPHDSTAEKVVAALLEKSVVADLLKLLELGHTDMAEFQAAGNLKYLLSKETLMEADVIVVPRDLVNQFSPDIVVSAFHKTCMNVAKSIILGWKSIDFSARIHEGEKIICRKEIPPLETLELYDSNHIWSQVNCQDVEVVSRVLNIGVGPTPYAVVVSSGLIAHNQPAVSSFIDLRSWNYLEEFKSTVLNPYAFEILDVFLANGLIIDQRFITTVVATGQKPYIKHILDCWKLQRNYVDRCIIGPNAVNNAFMSRDWDLVELLLNACQEWSAASARNGSNLSDETIIGVVDMDMIETDLAFEGGYEFPTPYPMDVNDFYYFENVPYLIKIGVYSESHFNSALSQMAFIAVDWDLQKFEDTVNKLMSFGAIVTPKALYNATYQEEFFCGASPRFRFLLGKYELDSSPEFVHWDDILTSIHHSYGDVEVLHLLLERGVAVTKQTLLTALNHCVFKPMQPGVEELFKAIKPGDPLLHGLFDDIVENPFFYDLHGDNFYSVFELMWEVGFRTTETAVERAIGANKPNLACLMKRLVEKIEI</sequence>